<sequence>MSEESAIIQIKPEPLPCDTIVYRALLRPEWINEDTKKVSDQAYYLRKLEQGIENGISVNIAKLCSPEICARRFNKCIGVASLHVGKIRDIDLDVIVDQGDHALIIGLPFKDNALKQAKRLAHLLAKQSRIILRF</sequence>
<protein>
    <submittedName>
        <fullName evidence="1">Uncharacterized protein</fullName>
    </submittedName>
</protein>
<dbReference type="RefSeq" id="WP_353930778.1">
    <property type="nucleotide sequence ID" value="NZ_CP150886.1"/>
</dbReference>
<dbReference type="EMBL" id="CP150886">
    <property type="protein sequence ID" value="WZB87867.1"/>
    <property type="molecule type" value="Genomic_DNA"/>
</dbReference>
<name>A0ABZ2URY6_9CYAN</name>
<organism evidence="1 2">
    <name type="scientific">Okeanomitos corallinicola TIOX110</name>
    <dbReference type="NCBI Taxonomy" id="3133117"/>
    <lineage>
        <taxon>Bacteria</taxon>
        <taxon>Bacillati</taxon>
        <taxon>Cyanobacteriota</taxon>
        <taxon>Cyanophyceae</taxon>
        <taxon>Nostocales</taxon>
        <taxon>Aphanizomenonaceae</taxon>
        <taxon>Okeanomitos</taxon>
    </lineage>
</organism>
<dbReference type="Proteomes" id="UP001483337">
    <property type="component" value="Chromosome"/>
</dbReference>
<reference evidence="1 2" key="1">
    <citation type="submission" date="2024-04" db="EMBL/GenBank/DDBJ databases">
        <title>Okeanomitos corallinicola gen. &amp; sp. nov. (Nostocales, Cyanobacteria), a new toxic marine heterocyst-forming cyanobacterium from a coral reef.</title>
        <authorList>
            <person name="Li H."/>
            <person name="Li R."/>
            <person name="Kang J."/>
            <person name="Hii K.S."/>
            <person name="Mohamed H.F."/>
            <person name="Xu X."/>
            <person name="Luo Z."/>
        </authorList>
    </citation>
    <scope>NUCLEOTIDE SEQUENCE [LARGE SCALE GENOMIC DNA]</scope>
    <source>
        <strain evidence="1 2">TIOX110</strain>
    </source>
</reference>
<keyword evidence="2" id="KW-1185">Reference proteome</keyword>
<proteinExistence type="predicted"/>
<evidence type="ECO:0000313" key="2">
    <source>
        <dbReference type="Proteomes" id="UP001483337"/>
    </source>
</evidence>
<evidence type="ECO:0000313" key="1">
    <source>
        <dbReference type="EMBL" id="WZB87867.1"/>
    </source>
</evidence>
<accession>A0ABZ2URY6</accession>
<gene>
    <name evidence="1" type="ORF">WJM97_21320</name>
</gene>